<name>A0AA47NX56_MERPO</name>
<dbReference type="InterPro" id="IPR003034">
    <property type="entry name" value="SAP_dom"/>
</dbReference>
<evidence type="ECO:0000256" key="1">
    <source>
        <dbReference type="SAM" id="MobiDB-lite"/>
    </source>
</evidence>
<dbReference type="InterPro" id="IPR039598">
    <property type="entry name" value="HMGXB3"/>
</dbReference>
<feature type="region of interest" description="Disordered" evidence="1">
    <location>
        <begin position="150"/>
        <end position="170"/>
    </location>
</feature>
<dbReference type="AlphaFoldDB" id="A0AA47NX56"/>
<sequence>MHVSIISSGTTPKVERCTSCCSLFHCPLCLKFKPAKRSKLHSHLEAHKKGGILFKDKVICRCGLNCREQGHYHCPVCSKTVLRRPDMTKHLEACQGAMTAASPEQTSPTTPKDTAAVSSLVSYLQDLSSSSQESSTAAPVSTLLQATVSTSQDLTASEQENRGSRLSPKKDKCPHCKYTFYKKNMVKHIQRKHSGKPKDITVKDHLMSVCVDATNGISAVQKTRHGFSVPIHVQKKTWGHVHKIECELQECRQYHLMAVRSGMTSRHCDHIRSLDYCTEMATEEVLKEEVLSELVALKFFVSLQESQKHFCFSIHEPSVNHYSRLRRVMVSYNREDNTWHCSCAKPRRSCVHKNLSKWHLFQTNRDIFKTEAASTPPEKHQGTGYPPSDDTLERLVKYLYSNKKIPADLPDYLMKPKALTDHLTELHPIETVCTNCPGSVHLQKSTRITQKAKLISMNGVLENVSTYYRCCPQCRMVYRYQEWKDSLHNFDDHTILTLELCLYLRHNLQNNVSVSKVINSLESLRKVKFPARDTILHAYCHFEALTSHNYSYSCVCCGFFPPVVVMDLHKKGVFNLPVSDMKEPSENFTGDVDIEKFWDSVQLEMIARGFFPSRAKNIFAVNPSFEHWSPWIGKDTRKSDLVLNTEFAKLPATKSSPEAEVSMMSEDRLVDELLKQKVSTVRKLCKACNLDSKGSRMDLVVRLREEMKTRHSYDKIFQKIWGASGGWSVILCPHGVVYSLKFNLRAESPRDFTDLLLSWKHLPNVSVYDFARGLATHANLRLPASLTFKPHEGRLAASSQDNITAAQQHKLSISLPWLTEKLQSPEKDGHPLTGSSDHYVLYDKFHEANTRDPQEVLRRINLVPELQGSLNSQVAEQLFSSMQKNNYYLNNMAPSTHIFFMRNIIHLRNNNTNAKLVEQQLKRGREFHHSQDITLNELGQAVLGKY</sequence>
<gene>
    <name evidence="3" type="primary">HMGXB3_7</name>
    <name evidence="3" type="ORF">N1851_022932</name>
</gene>
<dbReference type="Pfam" id="PF18717">
    <property type="entry name" value="CxC4"/>
    <property type="match status" value="1"/>
</dbReference>
<dbReference type="PANTHER" id="PTHR17609:SF3">
    <property type="entry name" value="SAP DOMAIN-CONTAINING PROTEIN"/>
    <property type="match status" value="1"/>
</dbReference>
<dbReference type="PROSITE" id="PS50800">
    <property type="entry name" value="SAP"/>
    <property type="match status" value="1"/>
</dbReference>
<organism evidence="3 4">
    <name type="scientific">Merluccius polli</name>
    <name type="common">Benguela hake</name>
    <name type="synonym">Merluccius cadenati</name>
    <dbReference type="NCBI Taxonomy" id="89951"/>
    <lineage>
        <taxon>Eukaryota</taxon>
        <taxon>Metazoa</taxon>
        <taxon>Chordata</taxon>
        <taxon>Craniata</taxon>
        <taxon>Vertebrata</taxon>
        <taxon>Euteleostomi</taxon>
        <taxon>Actinopterygii</taxon>
        <taxon>Neopterygii</taxon>
        <taxon>Teleostei</taxon>
        <taxon>Neoteleostei</taxon>
        <taxon>Acanthomorphata</taxon>
        <taxon>Zeiogadaria</taxon>
        <taxon>Gadariae</taxon>
        <taxon>Gadiformes</taxon>
        <taxon>Gadoidei</taxon>
        <taxon>Merlucciidae</taxon>
        <taxon>Merluccius</taxon>
    </lineage>
</organism>
<feature type="domain" description="SAP" evidence="2">
    <location>
        <begin position="673"/>
        <end position="707"/>
    </location>
</feature>
<dbReference type="PANTHER" id="PTHR17609">
    <property type="entry name" value="HMG DOMAIN-CONTAINING PROTEIN 3"/>
    <property type="match status" value="1"/>
</dbReference>
<evidence type="ECO:0000259" key="2">
    <source>
        <dbReference type="PROSITE" id="PS50800"/>
    </source>
</evidence>
<accession>A0AA47NX56</accession>
<dbReference type="EMBL" id="JAOPHQ010004268">
    <property type="protein sequence ID" value="KAK0140178.1"/>
    <property type="molecule type" value="Genomic_DNA"/>
</dbReference>
<dbReference type="InterPro" id="IPR040648">
    <property type="entry name" value="HMGXB3_CxC4"/>
</dbReference>
<reference evidence="3" key="1">
    <citation type="journal article" date="2023" name="Front. Mar. Sci.">
        <title>A new Merluccius polli reference genome to investigate the effects of global change in West African waters.</title>
        <authorList>
            <person name="Mateo J.L."/>
            <person name="Blanco-Fernandez C."/>
            <person name="Garcia-Vazquez E."/>
            <person name="Machado-Schiaffino G."/>
        </authorList>
    </citation>
    <scope>NUCLEOTIDE SEQUENCE</scope>
    <source>
        <strain evidence="3">C29</strain>
        <tissue evidence="3">Fin</tissue>
    </source>
</reference>
<comment type="caution">
    <text evidence="3">The sequence shown here is derived from an EMBL/GenBank/DDBJ whole genome shotgun (WGS) entry which is preliminary data.</text>
</comment>
<keyword evidence="4" id="KW-1185">Reference proteome</keyword>
<protein>
    <submittedName>
        <fullName evidence="3">HMG domain-containing protein 3</fullName>
    </submittedName>
</protein>
<dbReference type="InterPro" id="IPR013087">
    <property type="entry name" value="Znf_C2H2_type"/>
</dbReference>
<feature type="compositionally biased region" description="Basic and acidic residues" evidence="1">
    <location>
        <begin position="159"/>
        <end position="170"/>
    </location>
</feature>
<proteinExistence type="predicted"/>
<dbReference type="Proteomes" id="UP001174136">
    <property type="component" value="Unassembled WGS sequence"/>
</dbReference>
<evidence type="ECO:0000313" key="4">
    <source>
        <dbReference type="Proteomes" id="UP001174136"/>
    </source>
</evidence>
<evidence type="ECO:0000313" key="3">
    <source>
        <dbReference type="EMBL" id="KAK0140178.1"/>
    </source>
</evidence>
<dbReference type="SMART" id="SM00355">
    <property type="entry name" value="ZnF_C2H2"/>
    <property type="match status" value="3"/>
</dbReference>